<keyword evidence="2" id="KW-0812">Transmembrane</keyword>
<dbReference type="AlphaFoldDB" id="M2TQG5"/>
<feature type="compositionally biased region" description="Low complexity" evidence="1">
    <location>
        <begin position="141"/>
        <end position="159"/>
    </location>
</feature>
<protein>
    <submittedName>
        <fullName evidence="3">TonB-like protein</fullName>
    </submittedName>
</protein>
<feature type="compositionally biased region" description="Gly residues" evidence="1">
    <location>
        <begin position="160"/>
        <end position="183"/>
    </location>
</feature>
<keyword evidence="2" id="KW-0472">Membrane</keyword>
<gene>
    <name evidence="3" type="ORF">C725_0983</name>
</gene>
<comment type="caution">
    <text evidence="3">The sequence shown here is derived from an EMBL/GenBank/DDBJ whole genome shotgun (WGS) entry which is preliminary data.</text>
</comment>
<evidence type="ECO:0000313" key="3">
    <source>
        <dbReference type="EMBL" id="EMD84011.1"/>
    </source>
</evidence>
<feature type="compositionally biased region" description="Low complexity" evidence="1">
    <location>
        <begin position="106"/>
        <end position="116"/>
    </location>
</feature>
<name>M2TQG5_9SPHN</name>
<organism evidence="3 4">
    <name type="scientific">Pacificimonas flava</name>
    <dbReference type="NCBI Taxonomy" id="1234595"/>
    <lineage>
        <taxon>Bacteria</taxon>
        <taxon>Pseudomonadati</taxon>
        <taxon>Pseudomonadota</taxon>
        <taxon>Alphaproteobacteria</taxon>
        <taxon>Sphingomonadales</taxon>
        <taxon>Sphingosinicellaceae</taxon>
        <taxon>Pacificimonas</taxon>
    </lineage>
</organism>
<keyword evidence="4" id="KW-1185">Reference proteome</keyword>
<evidence type="ECO:0000256" key="1">
    <source>
        <dbReference type="SAM" id="MobiDB-lite"/>
    </source>
</evidence>
<feature type="compositionally biased region" description="Basic and acidic residues" evidence="1">
    <location>
        <begin position="31"/>
        <end position="45"/>
    </location>
</feature>
<accession>M2TQG5</accession>
<feature type="region of interest" description="Disordered" evidence="1">
    <location>
        <begin position="96"/>
        <end position="185"/>
    </location>
</feature>
<evidence type="ECO:0000256" key="2">
    <source>
        <dbReference type="SAM" id="Phobius"/>
    </source>
</evidence>
<reference evidence="3 4" key="1">
    <citation type="journal article" date="2013" name="Genome Announc.">
        <title>Draft Genome Sequence of Strain JLT2015T, Belonging to the Family Sphingomonadaceae of the Alphaproteobacteria.</title>
        <authorList>
            <person name="Tang K."/>
            <person name="Liu K."/>
            <person name="Li S."/>
            <person name="Jiao N."/>
        </authorList>
    </citation>
    <scope>NUCLEOTIDE SEQUENCE [LARGE SCALE GENOMIC DNA]</scope>
    <source>
        <strain evidence="3 4">JLT2015</strain>
    </source>
</reference>
<feature type="compositionally biased region" description="Low complexity" evidence="1">
    <location>
        <begin position="1"/>
        <end position="11"/>
    </location>
</feature>
<evidence type="ECO:0000313" key="4">
    <source>
        <dbReference type="Proteomes" id="UP000011717"/>
    </source>
</evidence>
<sequence length="278" mass="28890">MKGRALLSASAARRRTTQRETGAAPGVGVPVEKEQSDLSGPRERIRGRAGRGTALVAVLLVHLLAAYLILSGLAVHFVRQAARAIDVTAIELPLPDPDANAEPEPEGASAEAALEAEPPPVVAPPEIVLEDPPRPAPPAPAAAEGAEDSAGASDEPGPGTAAGGDGNGLGSGEGGFGTGGGGETVDAELREGAINGVYPFPPELLSQRRTDIAEYRFIVLPTGRIFGCRPQRTSGSAALDAYMCSLLEQRLRYQPARDAAGRPVADEKAYRQEWGLRR</sequence>
<feature type="transmembrane region" description="Helical" evidence="2">
    <location>
        <begin position="54"/>
        <end position="78"/>
    </location>
</feature>
<dbReference type="Proteomes" id="UP000011717">
    <property type="component" value="Unassembled WGS sequence"/>
</dbReference>
<keyword evidence="2" id="KW-1133">Transmembrane helix</keyword>
<dbReference type="EMBL" id="AMRV01000002">
    <property type="protein sequence ID" value="EMD84011.1"/>
    <property type="molecule type" value="Genomic_DNA"/>
</dbReference>
<proteinExistence type="predicted"/>
<feature type="region of interest" description="Disordered" evidence="1">
    <location>
        <begin position="1"/>
        <end position="45"/>
    </location>
</feature>
<dbReference type="PATRIC" id="fig|1234595.3.peg.984"/>